<name>A0ABQ9EDL2_TEGGR</name>
<evidence type="ECO:0000256" key="2">
    <source>
        <dbReference type="ARBA" id="ARBA00007647"/>
    </source>
</evidence>
<evidence type="ECO:0000256" key="3">
    <source>
        <dbReference type="ARBA" id="ARBA00022676"/>
    </source>
</evidence>
<evidence type="ECO:0000313" key="9">
    <source>
        <dbReference type="EMBL" id="KAJ8302684.1"/>
    </source>
</evidence>
<comment type="similarity">
    <text evidence="2 8">Belongs to the glycosyltransferase 92 family.</text>
</comment>
<dbReference type="Pfam" id="PF01697">
    <property type="entry name" value="Glyco_transf_92"/>
    <property type="match status" value="1"/>
</dbReference>
<dbReference type="EC" id="2.4.1.-" evidence="8"/>
<keyword evidence="4 8" id="KW-0808">Transferase</keyword>
<keyword evidence="6 8" id="KW-1133">Transmembrane helix</keyword>
<dbReference type="Proteomes" id="UP001217089">
    <property type="component" value="Unassembled WGS sequence"/>
</dbReference>
<sequence length="295" mass="34701">MRYKRKFWIKFPIIIVIIFYIMLFCNLPDISIQSLANWNTFYQCSNMSTQDFTIINDERWIRIGNVFYTSAIYMHDEKQPYIRVIGIQPTSKGFFQKIFCQLWYKSTGNEAKSISVAAILRAMPEHRERRYSGSYIDCLIPKNAEVFAVSLAGEQCSKHLNSIPVVNHKQRTKQYAVCVTPLNYKYSNVHQLVEMIEFNKILGAELFIFYNHSTNSNVDKILKYYRQQGLVEIIQWHIPVKVDTWPQKSKPEIHYFGQLPALNDCLHRNAQRSTYVVFQDLDEFIIPRKVITGTI</sequence>
<feature type="transmembrane region" description="Helical" evidence="8">
    <location>
        <begin position="7"/>
        <end position="24"/>
    </location>
</feature>
<evidence type="ECO:0000256" key="6">
    <source>
        <dbReference type="ARBA" id="ARBA00022989"/>
    </source>
</evidence>
<dbReference type="InterPro" id="IPR008166">
    <property type="entry name" value="Glyco_transf_92"/>
</dbReference>
<proteinExistence type="inferred from homology"/>
<evidence type="ECO:0000256" key="1">
    <source>
        <dbReference type="ARBA" id="ARBA00004167"/>
    </source>
</evidence>
<evidence type="ECO:0000256" key="7">
    <source>
        <dbReference type="ARBA" id="ARBA00023136"/>
    </source>
</evidence>
<accession>A0ABQ9EDL2</accession>
<dbReference type="EMBL" id="JARBDR010000917">
    <property type="protein sequence ID" value="KAJ8302684.1"/>
    <property type="molecule type" value="Genomic_DNA"/>
</dbReference>
<dbReference type="PANTHER" id="PTHR21461:SF40">
    <property type="entry name" value="GLYCOSYLTRANSFERASE FAMILY 92 PROTEIN"/>
    <property type="match status" value="1"/>
</dbReference>
<evidence type="ECO:0000256" key="4">
    <source>
        <dbReference type="ARBA" id="ARBA00022679"/>
    </source>
</evidence>
<reference evidence="9 10" key="1">
    <citation type="submission" date="2022-12" db="EMBL/GenBank/DDBJ databases">
        <title>Chromosome-level genome of Tegillarca granosa.</title>
        <authorList>
            <person name="Kim J."/>
        </authorList>
    </citation>
    <scope>NUCLEOTIDE SEQUENCE [LARGE SCALE GENOMIC DNA]</scope>
    <source>
        <strain evidence="9">Teg-2019</strain>
        <tissue evidence="9">Adductor muscle</tissue>
    </source>
</reference>
<keyword evidence="5 8" id="KW-0812">Transmembrane</keyword>
<evidence type="ECO:0000313" key="10">
    <source>
        <dbReference type="Proteomes" id="UP001217089"/>
    </source>
</evidence>
<keyword evidence="3 8" id="KW-0328">Glycosyltransferase</keyword>
<gene>
    <name evidence="9" type="ORF">KUTeg_019080</name>
</gene>
<keyword evidence="7 8" id="KW-0472">Membrane</keyword>
<organism evidence="9 10">
    <name type="scientific">Tegillarca granosa</name>
    <name type="common">Malaysian cockle</name>
    <name type="synonym">Anadara granosa</name>
    <dbReference type="NCBI Taxonomy" id="220873"/>
    <lineage>
        <taxon>Eukaryota</taxon>
        <taxon>Metazoa</taxon>
        <taxon>Spiralia</taxon>
        <taxon>Lophotrochozoa</taxon>
        <taxon>Mollusca</taxon>
        <taxon>Bivalvia</taxon>
        <taxon>Autobranchia</taxon>
        <taxon>Pteriomorphia</taxon>
        <taxon>Arcoida</taxon>
        <taxon>Arcoidea</taxon>
        <taxon>Arcidae</taxon>
        <taxon>Tegillarca</taxon>
    </lineage>
</organism>
<evidence type="ECO:0000256" key="5">
    <source>
        <dbReference type="ARBA" id="ARBA00022692"/>
    </source>
</evidence>
<evidence type="ECO:0000256" key="8">
    <source>
        <dbReference type="RuleBase" id="RU366017"/>
    </source>
</evidence>
<comment type="caution">
    <text evidence="9">The sequence shown here is derived from an EMBL/GenBank/DDBJ whole genome shotgun (WGS) entry which is preliminary data.</text>
</comment>
<dbReference type="PANTHER" id="PTHR21461">
    <property type="entry name" value="GLYCOSYLTRANSFERASE FAMILY 92 PROTEIN"/>
    <property type="match status" value="1"/>
</dbReference>
<keyword evidence="10" id="KW-1185">Reference proteome</keyword>
<comment type="subcellular location">
    <subcellularLocation>
        <location evidence="1">Membrane</location>
        <topology evidence="1">Single-pass membrane protein</topology>
    </subcellularLocation>
</comment>
<protein>
    <recommendedName>
        <fullName evidence="8">Glycosyltransferase family 92 protein</fullName>
        <ecNumber evidence="8">2.4.1.-</ecNumber>
    </recommendedName>
</protein>